<evidence type="ECO:0000259" key="1">
    <source>
        <dbReference type="PROSITE" id="PS51186"/>
    </source>
</evidence>
<dbReference type="Proteomes" id="UP000654345">
    <property type="component" value="Unassembled WGS sequence"/>
</dbReference>
<keyword evidence="3" id="KW-1185">Reference proteome</keyword>
<dbReference type="InterPro" id="IPR000182">
    <property type="entry name" value="GNAT_dom"/>
</dbReference>
<feature type="domain" description="N-acetyltransferase" evidence="1">
    <location>
        <begin position="1"/>
        <end position="99"/>
    </location>
</feature>
<evidence type="ECO:0000313" key="2">
    <source>
        <dbReference type="EMBL" id="GHO56764.1"/>
    </source>
</evidence>
<dbReference type="EMBL" id="BNJG01000002">
    <property type="protein sequence ID" value="GHO56764.1"/>
    <property type="molecule type" value="Genomic_DNA"/>
</dbReference>
<dbReference type="InterPro" id="IPR051531">
    <property type="entry name" value="N-acetyltransferase"/>
</dbReference>
<protein>
    <recommendedName>
        <fullName evidence="1">N-acetyltransferase domain-containing protein</fullName>
    </recommendedName>
</protein>
<dbReference type="Gene3D" id="3.40.630.30">
    <property type="match status" value="1"/>
</dbReference>
<dbReference type="SUPFAM" id="SSF55729">
    <property type="entry name" value="Acyl-CoA N-acyltransferases (Nat)"/>
    <property type="match status" value="1"/>
</dbReference>
<evidence type="ECO:0000313" key="3">
    <source>
        <dbReference type="Proteomes" id="UP000654345"/>
    </source>
</evidence>
<comment type="caution">
    <text evidence="2">The sequence shown here is derived from an EMBL/GenBank/DDBJ whole genome shotgun (WGS) entry which is preliminary data.</text>
</comment>
<reference evidence="2 3" key="1">
    <citation type="journal article" date="2021" name="Int. J. Syst. Evol. Microbiol.">
        <title>Reticulibacter mediterranei gen. nov., sp. nov., within the new family Reticulibacteraceae fam. nov., and Ktedonospora formicarum gen. nov., sp. nov., Ktedonobacter robiniae sp. nov., Dictyobacter formicarum sp. nov. and Dictyobacter arantiisoli sp. nov., belonging to the class Ktedonobacteria.</title>
        <authorList>
            <person name="Yabe S."/>
            <person name="Zheng Y."/>
            <person name="Wang C.M."/>
            <person name="Sakai Y."/>
            <person name="Abe K."/>
            <person name="Yokota A."/>
            <person name="Donadio S."/>
            <person name="Cavaletti L."/>
            <person name="Monciardini P."/>
        </authorList>
    </citation>
    <scope>NUCLEOTIDE SEQUENCE [LARGE SCALE GENOMIC DNA]</scope>
    <source>
        <strain evidence="2 3">SOSP1-30</strain>
    </source>
</reference>
<organism evidence="2 3">
    <name type="scientific">Ktedonobacter robiniae</name>
    <dbReference type="NCBI Taxonomy" id="2778365"/>
    <lineage>
        <taxon>Bacteria</taxon>
        <taxon>Bacillati</taxon>
        <taxon>Chloroflexota</taxon>
        <taxon>Ktedonobacteria</taxon>
        <taxon>Ktedonobacterales</taxon>
        <taxon>Ktedonobacteraceae</taxon>
        <taxon>Ktedonobacter</taxon>
    </lineage>
</organism>
<name>A0ABQ3UV75_9CHLR</name>
<dbReference type="InterPro" id="IPR016181">
    <property type="entry name" value="Acyl_CoA_acyltransferase"/>
</dbReference>
<dbReference type="Pfam" id="PF13302">
    <property type="entry name" value="Acetyltransf_3"/>
    <property type="match status" value="1"/>
</dbReference>
<gene>
    <name evidence="2" type="ORF">KSB_52390</name>
</gene>
<proteinExistence type="predicted"/>
<sequence length="99" mass="11190">MLIGWLFIGGSSHGEDTKSFGYALGPRFWGHGYMTEALQAVFDYEFNVLATSRIVAECETQNTASARVMQKCGMTFVGTFFDQDFEGNWAERHHYMISS</sequence>
<dbReference type="PROSITE" id="PS51186">
    <property type="entry name" value="GNAT"/>
    <property type="match status" value="1"/>
</dbReference>
<accession>A0ABQ3UV75</accession>
<dbReference type="PANTHER" id="PTHR43792">
    <property type="entry name" value="GNAT FAMILY, PUTATIVE (AFU_ORTHOLOGUE AFUA_3G00765)-RELATED-RELATED"/>
    <property type="match status" value="1"/>
</dbReference>
<dbReference type="PANTHER" id="PTHR43792:SF1">
    <property type="entry name" value="N-ACETYLTRANSFERASE DOMAIN-CONTAINING PROTEIN"/>
    <property type="match status" value="1"/>
</dbReference>